<dbReference type="EMBL" id="BAABNP010000007">
    <property type="protein sequence ID" value="GAA5341021.1"/>
    <property type="molecule type" value="Genomic_DNA"/>
</dbReference>
<evidence type="ECO:0000313" key="2">
    <source>
        <dbReference type="Proteomes" id="UP001498935"/>
    </source>
</evidence>
<dbReference type="Gene3D" id="1.20.120.450">
    <property type="entry name" value="dinb family like domain"/>
    <property type="match status" value="1"/>
</dbReference>
<sequence>MPFFAPSVTTETDAHLSFLEQQCAQLRLTALDLTDGQARSTPTVSALSISGLLTHGAQVVYGWLQQVRDPSLVATEEDYAQFNAALGLDGAFDGSALPDLDITEVLAVFDRAVAEIAATRQDITERGIDLDAQVPVANPWMPQDFDMTVRWILVHLTTEMARHAGHADIIRESIDGAISYQLNALADGQPWPPEGWGDEG</sequence>
<dbReference type="RefSeq" id="WP_342038219.1">
    <property type="nucleotide sequence ID" value="NZ_BAABBK010000006.1"/>
</dbReference>
<dbReference type="InterPro" id="IPR034660">
    <property type="entry name" value="DinB/YfiT-like"/>
</dbReference>
<accession>A0ABP9U243</accession>
<organism evidence="1 2">
    <name type="scientific">Brevibacterium ammoniilyticum</name>
    <dbReference type="NCBI Taxonomy" id="1046555"/>
    <lineage>
        <taxon>Bacteria</taxon>
        <taxon>Bacillati</taxon>
        <taxon>Actinomycetota</taxon>
        <taxon>Actinomycetes</taxon>
        <taxon>Micrococcales</taxon>
        <taxon>Brevibacteriaceae</taxon>
        <taxon>Brevibacterium</taxon>
    </lineage>
</organism>
<protein>
    <submittedName>
        <fullName evidence="1">DinB family protein</fullName>
    </submittedName>
</protein>
<dbReference type="Proteomes" id="UP001498935">
    <property type="component" value="Unassembled WGS sequence"/>
</dbReference>
<proteinExistence type="predicted"/>
<dbReference type="SUPFAM" id="SSF109854">
    <property type="entry name" value="DinB/YfiT-like putative metalloenzymes"/>
    <property type="match status" value="1"/>
</dbReference>
<comment type="caution">
    <text evidence="1">The sequence shown here is derived from an EMBL/GenBank/DDBJ whole genome shotgun (WGS) entry which is preliminary data.</text>
</comment>
<reference evidence="1 2" key="1">
    <citation type="submission" date="2024-02" db="EMBL/GenBank/DDBJ databases">
        <title>Characterization of antibiotic resistant novel bacterial strains and their environmental applications.</title>
        <authorList>
            <person name="Manzoor S."/>
            <person name="Abbas S."/>
            <person name="Arshad M."/>
            <person name="Li W.J."/>
            <person name="Ahmed I."/>
        </authorList>
    </citation>
    <scope>NUCLEOTIDE SEQUENCE [LARGE SCALE GENOMIC DNA]</scope>
    <source>
        <strain evidence="1 2">KACC 15558</strain>
    </source>
</reference>
<dbReference type="InterPro" id="IPR007061">
    <property type="entry name" value="MST-like"/>
</dbReference>
<dbReference type="Pfam" id="PF04978">
    <property type="entry name" value="MST"/>
    <property type="match status" value="1"/>
</dbReference>
<name>A0ABP9U243_9MICO</name>
<keyword evidence="2" id="KW-1185">Reference proteome</keyword>
<evidence type="ECO:0000313" key="1">
    <source>
        <dbReference type="EMBL" id="GAA5341021.1"/>
    </source>
</evidence>
<gene>
    <name evidence="1" type="ORF">KACC15558_20610</name>
</gene>